<comment type="caution">
    <text evidence="2">The sequence shown here is derived from an EMBL/GenBank/DDBJ whole genome shotgun (WGS) entry which is preliminary data.</text>
</comment>
<name>X1B4M5_9ZZZZ</name>
<proteinExistence type="predicted"/>
<dbReference type="AlphaFoldDB" id="X1B4M5"/>
<reference evidence="2" key="1">
    <citation type="journal article" date="2014" name="Front. Microbiol.">
        <title>High frequency of phylogenetically diverse reductive dehalogenase-homologous genes in deep subseafloor sedimentary metagenomes.</title>
        <authorList>
            <person name="Kawai M."/>
            <person name="Futagami T."/>
            <person name="Toyoda A."/>
            <person name="Takaki Y."/>
            <person name="Nishi S."/>
            <person name="Hori S."/>
            <person name="Arai W."/>
            <person name="Tsubouchi T."/>
            <person name="Morono Y."/>
            <person name="Uchiyama I."/>
            <person name="Ito T."/>
            <person name="Fujiyama A."/>
            <person name="Inagaki F."/>
            <person name="Takami H."/>
        </authorList>
    </citation>
    <scope>NUCLEOTIDE SEQUENCE</scope>
    <source>
        <strain evidence="2">Expedition CK06-06</strain>
    </source>
</reference>
<sequence>MSQKEKIEENIERVERGEALSMSLTQLGRIFKDKYNHKVYQQQHADRKKINNHKYYIKNKERLLQKANEKNRRLRNEGKKDINSSSKDN</sequence>
<protein>
    <submittedName>
        <fullName evidence="2">Uncharacterized protein</fullName>
    </submittedName>
</protein>
<dbReference type="EMBL" id="BART01018619">
    <property type="protein sequence ID" value="GAG76267.1"/>
    <property type="molecule type" value="Genomic_DNA"/>
</dbReference>
<feature type="region of interest" description="Disordered" evidence="1">
    <location>
        <begin position="42"/>
        <end position="89"/>
    </location>
</feature>
<evidence type="ECO:0000256" key="1">
    <source>
        <dbReference type="SAM" id="MobiDB-lite"/>
    </source>
</evidence>
<gene>
    <name evidence="2" type="ORF">S01H4_35092</name>
</gene>
<accession>X1B4M5</accession>
<evidence type="ECO:0000313" key="2">
    <source>
        <dbReference type="EMBL" id="GAG76267.1"/>
    </source>
</evidence>
<organism evidence="2">
    <name type="scientific">marine sediment metagenome</name>
    <dbReference type="NCBI Taxonomy" id="412755"/>
    <lineage>
        <taxon>unclassified sequences</taxon>
        <taxon>metagenomes</taxon>
        <taxon>ecological metagenomes</taxon>
    </lineage>
</organism>
<feature type="compositionally biased region" description="Basic and acidic residues" evidence="1">
    <location>
        <begin position="58"/>
        <end position="89"/>
    </location>
</feature>